<dbReference type="EMBL" id="WTXG01000002">
    <property type="protein sequence ID" value="KAI0307009.1"/>
    <property type="molecule type" value="Genomic_DNA"/>
</dbReference>
<dbReference type="Proteomes" id="UP001203297">
    <property type="component" value="Unassembled WGS sequence"/>
</dbReference>
<organism evidence="10 11">
    <name type="scientific">Multifurca ochricompacta</name>
    <dbReference type="NCBI Taxonomy" id="376703"/>
    <lineage>
        <taxon>Eukaryota</taxon>
        <taxon>Fungi</taxon>
        <taxon>Dikarya</taxon>
        <taxon>Basidiomycota</taxon>
        <taxon>Agaricomycotina</taxon>
        <taxon>Agaricomycetes</taxon>
        <taxon>Russulales</taxon>
        <taxon>Russulaceae</taxon>
        <taxon>Multifurca</taxon>
    </lineage>
</organism>
<dbReference type="AlphaFoldDB" id="A0AAD4MDD8"/>
<gene>
    <name evidence="10" type="ORF">B0F90DRAFT_506900</name>
</gene>
<feature type="compositionally biased region" description="Polar residues" evidence="9">
    <location>
        <begin position="335"/>
        <end position="348"/>
    </location>
</feature>
<feature type="compositionally biased region" description="Low complexity" evidence="9">
    <location>
        <begin position="226"/>
        <end position="247"/>
    </location>
</feature>
<evidence type="ECO:0000256" key="5">
    <source>
        <dbReference type="ARBA" id="ARBA00022895"/>
    </source>
</evidence>
<evidence type="ECO:0000256" key="8">
    <source>
        <dbReference type="ARBA" id="ARBA00030039"/>
    </source>
</evidence>
<reference evidence="10" key="1">
    <citation type="journal article" date="2022" name="New Phytol.">
        <title>Evolutionary transition to the ectomycorrhizal habit in the genomes of a hyperdiverse lineage of mushroom-forming fungi.</title>
        <authorList>
            <person name="Looney B."/>
            <person name="Miyauchi S."/>
            <person name="Morin E."/>
            <person name="Drula E."/>
            <person name="Courty P.E."/>
            <person name="Kohler A."/>
            <person name="Kuo A."/>
            <person name="LaButti K."/>
            <person name="Pangilinan J."/>
            <person name="Lipzen A."/>
            <person name="Riley R."/>
            <person name="Andreopoulos W."/>
            <person name="He G."/>
            <person name="Johnson J."/>
            <person name="Nolan M."/>
            <person name="Tritt A."/>
            <person name="Barry K.W."/>
            <person name="Grigoriev I.V."/>
            <person name="Nagy L.G."/>
            <person name="Hibbett D."/>
            <person name="Henrissat B."/>
            <person name="Matheny P.B."/>
            <person name="Labbe J."/>
            <person name="Martin F.M."/>
        </authorList>
    </citation>
    <scope>NUCLEOTIDE SEQUENCE</scope>
    <source>
        <strain evidence="10">BPL690</strain>
    </source>
</reference>
<comment type="subcellular location">
    <subcellularLocation>
        <location evidence="2">Chromosome</location>
        <location evidence="2">Telomere</location>
    </subcellularLocation>
    <subcellularLocation>
        <location evidence="1">Nucleus</location>
    </subcellularLocation>
</comment>
<evidence type="ECO:0000256" key="2">
    <source>
        <dbReference type="ARBA" id="ARBA00004574"/>
    </source>
</evidence>
<protein>
    <recommendedName>
        <fullName evidence="3">CST complex subunit STN1</fullName>
    </recommendedName>
    <alternativeName>
        <fullName evidence="8">Suppressor of cdc thirteen homolog</fullName>
    </alternativeName>
</protein>
<evidence type="ECO:0000256" key="4">
    <source>
        <dbReference type="ARBA" id="ARBA00022454"/>
    </source>
</evidence>
<name>A0AAD4MDD8_9AGAM</name>
<keyword evidence="4" id="KW-0158">Chromosome</keyword>
<accession>A0AAD4MDD8</accession>
<feature type="region of interest" description="Disordered" evidence="9">
    <location>
        <begin position="115"/>
        <end position="142"/>
    </location>
</feature>
<dbReference type="InterPro" id="IPR012340">
    <property type="entry name" value="NA-bd_OB-fold"/>
</dbReference>
<dbReference type="GO" id="GO:0003677">
    <property type="term" value="F:DNA binding"/>
    <property type="evidence" value="ECO:0007669"/>
    <property type="project" value="UniProtKB-KW"/>
</dbReference>
<evidence type="ECO:0000256" key="7">
    <source>
        <dbReference type="ARBA" id="ARBA00023242"/>
    </source>
</evidence>
<dbReference type="PANTHER" id="PTHR13989:SF33">
    <property type="entry name" value="CST COMPLEX SUBUNIT STN1"/>
    <property type="match status" value="1"/>
</dbReference>
<dbReference type="SUPFAM" id="SSF50249">
    <property type="entry name" value="Nucleic acid-binding proteins"/>
    <property type="match status" value="1"/>
</dbReference>
<feature type="region of interest" description="Disordered" evidence="9">
    <location>
        <begin position="312"/>
        <end position="354"/>
    </location>
</feature>
<feature type="region of interest" description="Disordered" evidence="9">
    <location>
        <begin position="205"/>
        <end position="258"/>
    </location>
</feature>
<dbReference type="Gene3D" id="2.40.50.140">
    <property type="entry name" value="Nucleic acid-binding proteins"/>
    <property type="match status" value="1"/>
</dbReference>
<evidence type="ECO:0000313" key="10">
    <source>
        <dbReference type="EMBL" id="KAI0307009.1"/>
    </source>
</evidence>
<evidence type="ECO:0000313" key="11">
    <source>
        <dbReference type="Proteomes" id="UP001203297"/>
    </source>
</evidence>
<comment type="caution">
    <text evidence="10">The sequence shown here is derived from an EMBL/GenBank/DDBJ whole genome shotgun (WGS) entry which is preliminary data.</text>
</comment>
<dbReference type="GO" id="GO:0005634">
    <property type="term" value="C:nucleus"/>
    <property type="evidence" value="ECO:0007669"/>
    <property type="project" value="UniProtKB-SubCell"/>
</dbReference>
<keyword evidence="6" id="KW-0238">DNA-binding</keyword>
<evidence type="ECO:0000256" key="1">
    <source>
        <dbReference type="ARBA" id="ARBA00004123"/>
    </source>
</evidence>
<keyword evidence="7" id="KW-0539">Nucleus</keyword>
<dbReference type="InterPro" id="IPR040260">
    <property type="entry name" value="RFA2-like"/>
</dbReference>
<keyword evidence="11" id="KW-1185">Reference proteome</keyword>
<evidence type="ECO:0000256" key="3">
    <source>
        <dbReference type="ARBA" id="ARBA00017411"/>
    </source>
</evidence>
<dbReference type="PANTHER" id="PTHR13989">
    <property type="entry name" value="REPLICATION PROTEIN A-RELATED"/>
    <property type="match status" value="1"/>
</dbReference>
<evidence type="ECO:0000256" key="6">
    <source>
        <dbReference type="ARBA" id="ARBA00023125"/>
    </source>
</evidence>
<proteinExistence type="predicted"/>
<dbReference type="GO" id="GO:0000781">
    <property type="term" value="C:chromosome, telomeric region"/>
    <property type="evidence" value="ECO:0007669"/>
    <property type="project" value="UniProtKB-SubCell"/>
</dbReference>
<feature type="region of interest" description="Disordered" evidence="9">
    <location>
        <begin position="389"/>
        <end position="419"/>
    </location>
</feature>
<sequence>MAPTACIKITPENNSSIGLWTKVPLPLASSKTSFQCQKAKAEVGHMFGFSSSLNTIPILQVTGLPYYYLGRVPCRSVSLVGIIVGVSEYERRILYILDDGTGTIECAFRTDQGLPENEASEDQGVPTLVREPTHKPMLPSSSLVPVGSVVKVQGRVRAKQNSRDIYGESIEQLRGPCDELNHWRQVTTLHKNYYSLPGPFVIPSSSATASGSRDTPRTPKSAVPGSFPSASTPSAHSTTSSSSVSSSIKLSEDPSRPVWLRHPSRLRSRDLTENTFRIYVKHFMDNLRHLNFGPQSHDSDLDSDVDSVASAITPETPTKGRSAPCHECTPRLSRRANNPYTPRPQSHPASHAERYGYRDGKEAVIGCTLSFLIRVPELANLARRVVEAEARRREKTRKSQSTAANPDRSGKRKALASSAEGSTPKFKRLFSWAIRKLYQDGSIILWDGPALSVSKPYKAPDSSMLYRSSPLDDTAHSRLLHRPRSQNFVLSQLILLTTSQMLLQMRKHMLLFLLRTSQRR</sequence>
<evidence type="ECO:0000256" key="9">
    <source>
        <dbReference type="SAM" id="MobiDB-lite"/>
    </source>
</evidence>
<keyword evidence="5" id="KW-0779">Telomere</keyword>